<keyword evidence="1" id="KW-0677">Repeat</keyword>
<dbReference type="InterPro" id="IPR050206">
    <property type="entry name" value="FtsK/SpoIIIE/SftA"/>
</dbReference>
<keyword evidence="3 4" id="KW-0067">ATP-binding</keyword>
<accession>A0A6G9Y692</accession>
<dbReference type="EMBL" id="CP046172">
    <property type="protein sequence ID" value="QIS08722.1"/>
    <property type="molecule type" value="Genomic_DNA"/>
</dbReference>
<dbReference type="SUPFAM" id="SSF52129">
    <property type="entry name" value="Caspase-like"/>
    <property type="match status" value="1"/>
</dbReference>
<evidence type="ECO:0000313" key="7">
    <source>
        <dbReference type="Proteomes" id="UP000503540"/>
    </source>
</evidence>
<protein>
    <submittedName>
        <fullName evidence="6">Type VII secretion protein EccCb</fullName>
    </submittedName>
</protein>
<dbReference type="SUPFAM" id="SSF52540">
    <property type="entry name" value="P-loop containing nucleoside triphosphate hydrolases"/>
    <property type="match status" value="4"/>
</dbReference>
<dbReference type="InterPro" id="IPR023837">
    <property type="entry name" value="EccCb-like_Actinobacteria"/>
</dbReference>
<feature type="binding site" evidence="4">
    <location>
        <begin position="627"/>
        <end position="634"/>
    </location>
    <ligand>
        <name>ATP</name>
        <dbReference type="ChEBI" id="CHEBI:30616"/>
    </ligand>
</feature>
<dbReference type="KEGG" id="nah:F5544_04040"/>
<keyword evidence="7" id="KW-1185">Reference proteome</keyword>
<feature type="domain" description="FtsK" evidence="5">
    <location>
        <begin position="604"/>
        <end position="804"/>
    </location>
</feature>
<organism evidence="6 7">
    <name type="scientific">Nocardia arthritidis</name>
    <dbReference type="NCBI Taxonomy" id="228602"/>
    <lineage>
        <taxon>Bacteria</taxon>
        <taxon>Bacillati</taxon>
        <taxon>Actinomycetota</taxon>
        <taxon>Actinomycetes</taxon>
        <taxon>Mycobacteriales</taxon>
        <taxon>Nocardiaceae</taxon>
        <taxon>Nocardia</taxon>
    </lineage>
</organism>
<dbReference type="Gene3D" id="3.40.50.1460">
    <property type="match status" value="1"/>
</dbReference>
<dbReference type="NCBIfam" id="TIGR03925">
    <property type="entry name" value="T7SS_EccC_b"/>
    <property type="match status" value="1"/>
</dbReference>
<feature type="domain" description="FtsK" evidence="5">
    <location>
        <begin position="910"/>
        <end position="1094"/>
    </location>
</feature>
<dbReference type="PROSITE" id="PS50901">
    <property type="entry name" value="FTSK"/>
    <property type="match status" value="4"/>
</dbReference>
<dbReference type="GO" id="GO:0006508">
    <property type="term" value="P:proteolysis"/>
    <property type="evidence" value="ECO:0007669"/>
    <property type="project" value="InterPro"/>
</dbReference>
<evidence type="ECO:0000256" key="1">
    <source>
        <dbReference type="ARBA" id="ARBA00022737"/>
    </source>
</evidence>
<evidence type="ECO:0000256" key="4">
    <source>
        <dbReference type="PROSITE-ProRule" id="PRU00289"/>
    </source>
</evidence>
<dbReference type="Pfam" id="PF01580">
    <property type="entry name" value="FtsK_SpoIIIE"/>
    <property type="match status" value="3"/>
</dbReference>
<dbReference type="InterPro" id="IPR003593">
    <property type="entry name" value="AAA+_ATPase"/>
</dbReference>
<feature type="binding site" evidence="4">
    <location>
        <begin position="1210"/>
        <end position="1217"/>
    </location>
    <ligand>
        <name>ATP</name>
        <dbReference type="ChEBI" id="CHEBI:30616"/>
    </ligand>
</feature>
<proteinExistence type="predicted"/>
<dbReference type="PANTHER" id="PTHR22683:SF1">
    <property type="entry name" value="TYPE VII SECRETION SYSTEM PROTEIN ESSC"/>
    <property type="match status" value="1"/>
</dbReference>
<dbReference type="RefSeq" id="WP_167471921.1">
    <property type="nucleotide sequence ID" value="NZ_CP046172.1"/>
</dbReference>
<dbReference type="SMART" id="SM00382">
    <property type="entry name" value="AAA"/>
    <property type="match status" value="4"/>
</dbReference>
<dbReference type="NCBIfam" id="NF047832">
    <property type="entry name" value="caspase_w_EACC1"/>
    <property type="match status" value="1"/>
</dbReference>
<feature type="domain" description="FtsK" evidence="5">
    <location>
        <begin position="306"/>
        <end position="494"/>
    </location>
</feature>
<evidence type="ECO:0000259" key="5">
    <source>
        <dbReference type="PROSITE" id="PS50901"/>
    </source>
</evidence>
<reference evidence="6 7" key="1">
    <citation type="journal article" date="2019" name="ACS Chem. Biol.">
        <title>Identification and Mobilization of a Cryptic Antibiotic Biosynthesis Gene Locus from a Human-Pathogenic Nocardia Isolate.</title>
        <authorList>
            <person name="Herisse M."/>
            <person name="Ishida K."/>
            <person name="Porter J.L."/>
            <person name="Howden B."/>
            <person name="Hertweck C."/>
            <person name="Stinear T.P."/>
            <person name="Pidot S.J."/>
        </authorList>
    </citation>
    <scope>NUCLEOTIDE SEQUENCE [LARGE SCALE GENOMIC DNA]</scope>
    <source>
        <strain evidence="6 7">AUSMDU00012717</strain>
    </source>
</reference>
<keyword evidence="2 4" id="KW-0547">Nucleotide-binding</keyword>
<name>A0A6G9Y692_9NOCA</name>
<feature type="domain" description="FtsK" evidence="5">
    <location>
        <begin position="1193"/>
        <end position="1376"/>
    </location>
</feature>
<dbReference type="InterPro" id="IPR011600">
    <property type="entry name" value="Pept_C14_caspase"/>
</dbReference>
<dbReference type="Pfam" id="PF00656">
    <property type="entry name" value="Peptidase_C14"/>
    <property type="match status" value="1"/>
</dbReference>
<dbReference type="InterPro" id="IPR029030">
    <property type="entry name" value="Caspase-like_dom_sf"/>
</dbReference>
<feature type="binding site" evidence="4">
    <location>
        <begin position="324"/>
        <end position="331"/>
    </location>
    <ligand>
        <name>ATP</name>
        <dbReference type="ChEBI" id="CHEBI:30616"/>
    </ligand>
</feature>
<evidence type="ECO:0000256" key="2">
    <source>
        <dbReference type="ARBA" id="ARBA00022741"/>
    </source>
</evidence>
<dbReference type="InterPro" id="IPR002543">
    <property type="entry name" value="FtsK_dom"/>
</dbReference>
<dbReference type="Gene3D" id="3.40.50.300">
    <property type="entry name" value="P-loop containing nucleotide triphosphate hydrolases"/>
    <property type="match status" value="4"/>
</dbReference>
<dbReference type="GO" id="GO:0005524">
    <property type="term" value="F:ATP binding"/>
    <property type="evidence" value="ECO:0007669"/>
    <property type="project" value="UniProtKB-UniRule"/>
</dbReference>
<dbReference type="PANTHER" id="PTHR22683">
    <property type="entry name" value="SPORULATION PROTEIN RELATED"/>
    <property type="match status" value="1"/>
</dbReference>
<dbReference type="GO" id="GO:0004197">
    <property type="term" value="F:cysteine-type endopeptidase activity"/>
    <property type="evidence" value="ECO:0007669"/>
    <property type="project" value="InterPro"/>
</dbReference>
<sequence length="1411" mass="152801">MTSPPGRRIALFVANDVFHSPDIARLYAPVSDARELRNLLRDPEIGAFQPAEMLVNESKAEIERSIERMFRSAGPQDLVLFYYSGHGFRTSRNLYLATSNTDPNLPSSSAVSSSFVKELIRESDAAAKIILLDCCYSGAFLGNDVIKAAGGVDDGVGEHLVTGDGICVMTACTGVQQAEDGNHGGTGSSLSVFTAAIVNGITTGLADTGTGRISTHDLWTYVSDEVRRNTDRQTPSLYGVLNDEVYLARTRRETAGAGAGDRIRLGGLLGRLEEVSGSGLRAESWWGTGKLAVPIGRQRRADGSKGDIVRLDLAGADNNLLVVGRAGSGKSTMLRTLVAALVLTHSTDDARIYVLESSNRLGSMRELPHIARVVGDDEPDQVNELLGNMVQEIFHRKRLYRMFGIDSPSSLRAARRTLPEGPVPDLFLIIDRWGDFAEPHSAAADLVRQIADQGREYAVHVVATARDWNEVPGWLVDLLPAHLELRLHRPNESRIDPERAQRLPDGPGWAMFGQRLFRVAVPDIREPPADSVLDDEMTDGAADLVARLVGRISVDAAPGPAADGIDADFAALYGINDAFDVGSWWRDRPMRDRLRIKIGRTGARDPVELDLKPAADGGMGSHGLVVGAIGSGKSELLRTIVLGLALTHSPAQVNFLLVDFRGGATFQPFAGLPHIAGHVRDVEQDLSLPARLQEVLEGEIERRGELLRAAGHLTTVDEYERARAAGAPFDPLPTLFIVIEDFVELLSGTGTFADLLIQIGRIGRSLGLHLLLGAQRPDEWRLRGLDSYLSYRIALRTFSAAESRLVLGTTDAYHLPRTPGYGYLRTAAGTTTRFRAAYASGPTDSGAGQVDRPLTESVAAALSGFGPRAHRLWQAPLDTAPTLGMLLAETHSPPLRVPVGVVDRPRLHRRDTLLVDLDAGQVAVVGGPRSGKTTALLTLILAVAATRTPEQAQFYCLDFGGDGLSALTELPHVGSMAGRRDADRVRRTVAELDGLLREREKSFREMGLESMAEYRRLGPVDRYGDVFLVVDGFDVVHQDYPVLEQTITTVAAHGLSYGIHVIVTLSPWSRVRLAQRGVIGTRIELRLGDPADSQLDRQAAGLVPADRPGRGLTPEKLHMLIALPRLDAVTDPQQLSSGVAAAVRQLCAEHGARRAPQVRLLPAAISRDEVLALAHDVEQDATHVVIGLDDTELRPVALDFDARSHLMVFGDAFCGKTTVLQDIVAGITENSTSAQARILLIDYRRTLLGAVEQDRLISYCAAASAVPSEIRELSAFLAKRVPGANITPDRLHERDWWHGPEIYVLVDDHDLVASGGDDPLEPLLEFLPMAHDIGLHLVIARRATGLARALTGSVLGRLRDISADILLMNTPADEIKALGEFRPTPLPPGRAVLLTRARDPQLIQIAQPPAP</sequence>
<dbReference type="GO" id="GO:0003677">
    <property type="term" value="F:DNA binding"/>
    <property type="evidence" value="ECO:0007669"/>
    <property type="project" value="InterPro"/>
</dbReference>
<feature type="binding site" evidence="4">
    <location>
        <begin position="926"/>
        <end position="933"/>
    </location>
    <ligand>
        <name>ATP</name>
        <dbReference type="ChEBI" id="CHEBI:30616"/>
    </ligand>
</feature>
<gene>
    <name evidence="6" type="primary">eccCb</name>
    <name evidence="6" type="ORF">F5544_04040</name>
</gene>
<dbReference type="InterPro" id="IPR027417">
    <property type="entry name" value="P-loop_NTPase"/>
</dbReference>
<dbReference type="Proteomes" id="UP000503540">
    <property type="component" value="Chromosome"/>
</dbReference>
<evidence type="ECO:0000256" key="3">
    <source>
        <dbReference type="ARBA" id="ARBA00022840"/>
    </source>
</evidence>
<evidence type="ECO:0000313" key="6">
    <source>
        <dbReference type="EMBL" id="QIS08722.1"/>
    </source>
</evidence>